<name>A0A6J4U5I0_9SPHN</name>
<reference evidence="2" key="1">
    <citation type="submission" date="2020-02" db="EMBL/GenBank/DDBJ databases">
        <authorList>
            <person name="Meier V. D."/>
        </authorList>
    </citation>
    <scope>NUCLEOTIDE SEQUENCE</scope>
    <source>
        <strain evidence="2">AVDCRST_MAG91</strain>
    </source>
</reference>
<keyword evidence="1" id="KW-1133">Transmembrane helix</keyword>
<dbReference type="AlphaFoldDB" id="A0A6J4U5I0"/>
<dbReference type="Pfam" id="PF11003">
    <property type="entry name" value="DUF2842"/>
    <property type="match status" value="1"/>
</dbReference>
<dbReference type="InterPro" id="IPR021265">
    <property type="entry name" value="DUF2842"/>
</dbReference>
<sequence>MNPSWRKPAGIGLILLLVTFWSILVASAASTVGEWHWSLQAIFYLVAGIAWILPLKPLLMWMELGRLK</sequence>
<protein>
    <recommendedName>
        <fullName evidence="3">DUF2842 domain-containing protein</fullName>
    </recommendedName>
</protein>
<gene>
    <name evidence="2" type="ORF">AVDCRST_MAG91-3626</name>
</gene>
<feature type="transmembrane region" description="Helical" evidence="1">
    <location>
        <begin position="38"/>
        <end position="59"/>
    </location>
</feature>
<dbReference type="EMBL" id="CADCVX010000634">
    <property type="protein sequence ID" value="CAA9538745.1"/>
    <property type="molecule type" value="Genomic_DNA"/>
</dbReference>
<keyword evidence="1" id="KW-0472">Membrane</keyword>
<evidence type="ECO:0008006" key="3">
    <source>
        <dbReference type="Google" id="ProtNLM"/>
    </source>
</evidence>
<organism evidence="2">
    <name type="scientific">uncultured Sphingomonadaceae bacterium</name>
    <dbReference type="NCBI Taxonomy" id="169976"/>
    <lineage>
        <taxon>Bacteria</taxon>
        <taxon>Pseudomonadati</taxon>
        <taxon>Pseudomonadota</taxon>
        <taxon>Alphaproteobacteria</taxon>
        <taxon>Sphingomonadales</taxon>
        <taxon>Sphingomonadaceae</taxon>
        <taxon>environmental samples</taxon>
    </lineage>
</organism>
<evidence type="ECO:0000256" key="1">
    <source>
        <dbReference type="SAM" id="Phobius"/>
    </source>
</evidence>
<proteinExistence type="predicted"/>
<accession>A0A6J4U5I0</accession>
<evidence type="ECO:0000313" key="2">
    <source>
        <dbReference type="EMBL" id="CAA9538745.1"/>
    </source>
</evidence>
<keyword evidence="1" id="KW-0812">Transmembrane</keyword>